<protein>
    <submittedName>
        <fullName evidence="2">DUF5665 domain-containing protein</fullName>
    </submittedName>
</protein>
<dbReference type="Proteomes" id="UP001597541">
    <property type="component" value="Unassembled WGS sequence"/>
</dbReference>
<evidence type="ECO:0000256" key="1">
    <source>
        <dbReference type="SAM" id="Phobius"/>
    </source>
</evidence>
<name>A0ABW5PBX6_9BACL</name>
<comment type="caution">
    <text evidence="2">The sequence shown here is derived from an EMBL/GenBank/DDBJ whole genome shotgun (WGS) entry which is preliminary data.</text>
</comment>
<keyword evidence="1" id="KW-1133">Transmembrane helix</keyword>
<dbReference type="EMBL" id="JBHUME010000007">
    <property type="protein sequence ID" value="MFD2612827.1"/>
    <property type="molecule type" value="Genomic_DNA"/>
</dbReference>
<feature type="transmembrane region" description="Helical" evidence="1">
    <location>
        <begin position="62"/>
        <end position="80"/>
    </location>
</feature>
<evidence type="ECO:0000313" key="2">
    <source>
        <dbReference type="EMBL" id="MFD2612827.1"/>
    </source>
</evidence>
<accession>A0ABW5PBX6</accession>
<evidence type="ECO:0000313" key="3">
    <source>
        <dbReference type="Proteomes" id="UP001597541"/>
    </source>
</evidence>
<organism evidence="2 3">
    <name type="scientific">Paenibacillus gansuensis</name>
    <dbReference type="NCBI Taxonomy" id="306542"/>
    <lineage>
        <taxon>Bacteria</taxon>
        <taxon>Bacillati</taxon>
        <taxon>Bacillota</taxon>
        <taxon>Bacilli</taxon>
        <taxon>Bacillales</taxon>
        <taxon>Paenibacillaceae</taxon>
        <taxon>Paenibacillus</taxon>
    </lineage>
</organism>
<dbReference type="Pfam" id="PF18910">
    <property type="entry name" value="DUF5665"/>
    <property type="match status" value="1"/>
</dbReference>
<dbReference type="RefSeq" id="WP_377602645.1">
    <property type="nucleotide sequence ID" value="NZ_JBHUME010000007.1"/>
</dbReference>
<reference evidence="3" key="1">
    <citation type="journal article" date="2019" name="Int. J. Syst. Evol. Microbiol.">
        <title>The Global Catalogue of Microorganisms (GCM) 10K type strain sequencing project: providing services to taxonomists for standard genome sequencing and annotation.</title>
        <authorList>
            <consortium name="The Broad Institute Genomics Platform"/>
            <consortium name="The Broad Institute Genome Sequencing Center for Infectious Disease"/>
            <person name="Wu L."/>
            <person name="Ma J."/>
        </authorList>
    </citation>
    <scope>NUCLEOTIDE SEQUENCE [LARGE SCALE GENOMIC DNA]</scope>
    <source>
        <strain evidence="3">KCTC 3950</strain>
    </source>
</reference>
<sequence length="111" mass="12239">MAGGEQTKSDPQDTDTLLRQLNERLNGIAQNMEKTQIADYVDLMNRPRKLIFRNLLAGVSRGVGYGVGFTFFAAAAVLFLRKLGALNLPIIGDFIADLVRIVQAQLDGRVF</sequence>
<proteinExistence type="predicted"/>
<keyword evidence="3" id="KW-1185">Reference proteome</keyword>
<keyword evidence="1" id="KW-0812">Transmembrane</keyword>
<keyword evidence="1" id="KW-0472">Membrane</keyword>
<dbReference type="InterPro" id="IPR043723">
    <property type="entry name" value="DUF5665"/>
</dbReference>
<gene>
    <name evidence="2" type="ORF">ACFSUF_10375</name>
</gene>